<dbReference type="InterPro" id="IPR041413">
    <property type="entry name" value="MLTR_LBD"/>
</dbReference>
<feature type="domain" description="HTH cro/C1-type" evidence="1">
    <location>
        <begin position="35"/>
        <end position="82"/>
    </location>
</feature>
<comment type="caution">
    <text evidence="2">The sequence shown here is derived from an EMBL/GenBank/DDBJ whole genome shotgun (WGS) entry which is preliminary data.</text>
</comment>
<dbReference type="PROSITE" id="PS50943">
    <property type="entry name" value="HTH_CROC1"/>
    <property type="match status" value="1"/>
</dbReference>
<dbReference type="CDD" id="cd00093">
    <property type="entry name" value="HTH_XRE"/>
    <property type="match status" value="1"/>
</dbReference>
<evidence type="ECO:0000313" key="2">
    <source>
        <dbReference type="EMBL" id="GIM63807.1"/>
    </source>
</evidence>
<dbReference type="SUPFAM" id="SSF47413">
    <property type="entry name" value="lambda repressor-like DNA-binding domains"/>
    <property type="match status" value="1"/>
</dbReference>
<protein>
    <submittedName>
        <fullName evidence="2">Transcriptional regulator</fullName>
    </submittedName>
</protein>
<dbReference type="AlphaFoldDB" id="A0A919S4Q4"/>
<dbReference type="GO" id="GO:0003677">
    <property type="term" value="F:DNA binding"/>
    <property type="evidence" value="ECO:0007669"/>
    <property type="project" value="InterPro"/>
</dbReference>
<accession>A0A919S4Q4</accession>
<dbReference type="Gene3D" id="3.30.450.180">
    <property type="match status" value="1"/>
</dbReference>
<dbReference type="Pfam" id="PF17765">
    <property type="entry name" value="MLTR_LBD"/>
    <property type="match status" value="1"/>
</dbReference>
<dbReference type="EMBL" id="BOQL01000006">
    <property type="protein sequence ID" value="GIM63807.1"/>
    <property type="molecule type" value="Genomic_DNA"/>
</dbReference>
<reference evidence="2" key="1">
    <citation type="submission" date="2021-03" db="EMBL/GenBank/DDBJ databases">
        <title>Whole genome shotgun sequence of Actinoplanes auranticolor NBRC 12245.</title>
        <authorList>
            <person name="Komaki H."/>
            <person name="Tamura T."/>
        </authorList>
    </citation>
    <scope>NUCLEOTIDE SEQUENCE</scope>
    <source>
        <strain evidence="2">NBRC 12245</strain>
    </source>
</reference>
<evidence type="ECO:0000313" key="3">
    <source>
        <dbReference type="Proteomes" id="UP000681340"/>
    </source>
</evidence>
<dbReference type="PANTHER" id="PTHR35010">
    <property type="entry name" value="BLL4672 PROTEIN-RELATED"/>
    <property type="match status" value="1"/>
</dbReference>
<evidence type="ECO:0000259" key="1">
    <source>
        <dbReference type="PROSITE" id="PS50943"/>
    </source>
</evidence>
<gene>
    <name evidence="2" type="ORF">Aau02nite_06460</name>
</gene>
<dbReference type="InterPro" id="IPR010982">
    <property type="entry name" value="Lambda_DNA-bd_dom_sf"/>
</dbReference>
<sequence length="277" mass="30235">MTRDGMLGDFLRARRAEVTPQQVGLPAATGRRVTGLRREEVAALAGMSVDYYVRLEQDRERHPSPQILDALARVLRWSHDQRMHAYRLAGLLPVATLPASSEIADPALVELLGTWRDSPAVVFGRAYDILARNPLGEALFADLEERGNLIHAVFLEPSARSFYADWEAVARTSVGALRLAAGAAPADDRVATVVRTLSEHSEEFRRLWSRHDVVGKTLETKRIVHRDVGELTLAVHTFDVRSAPGQQLVVYHAAPGSPSADALAVLGSLAATRTGPS</sequence>
<dbReference type="RefSeq" id="WP_246594854.1">
    <property type="nucleotide sequence ID" value="NZ_BAABEA010000051.1"/>
</dbReference>
<name>A0A919S4Q4_9ACTN</name>
<dbReference type="Proteomes" id="UP000681340">
    <property type="component" value="Unassembled WGS sequence"/>
</dbReference>
<proteinExistence type="predicted"/>
<dbReference type="Pfam" id="PF13560">
    <property type="entry name" value="HTH_31"/>
    <property type="match status" value="1"/>
</dbReference>
<dbReference type="Gene3D" id="1.10.260.40">
    <property type="entry name" value="lambda repressor-like DNA-binding domains"/>
    <property type="match status" value="1"/>
</dbReference>
<dbReference type="SMART" id="SM00530">
    <property type="entry name" value="HTH_XRE"/>
    <property type="match status" value="1"/>
</dbReference>
<dbReference type="PANTHER" id="PTHR35010:SF2">
    <property type="entry name" value="BLL4672 PROTEIN"/>
    <property type="match status" value="1"/>
</dbReference>
<keyword evidence="3" id="KW-1185">Reference proteome</keyword>
<organism evidence="2 3">
    <name type="scientific">Actinoplanes auranticolor</name>
    <dbReference type="NCBI Taxonomy" id="47988"/>
    <lineage>
        <taxon>Bacteria</taxon>
        <taxon>Bacillati</taxon>
        <taxon>Actinomycetota</taxon>
        <taxon>Actinomycetes</taxon>
        <taxon>Micromonosporales</taxon>
        <taxon>Micromonosporaceae</taxon>
        <taxon>Actinoplanes</taxon>
    </lineage>
</organism>
<dbReference type="InterPro" id="IPR001387">
    <property type="entry name" value="Cro/C1-type_HTH"/>
</dbReference>